<sequence>MGDIRSYKDLLIWQKGIDIVVSIYELVEDFPKEEMYALTSQLKRASVSIPSNIAEGYGRSSTQSYIHFVNIARGSLFEIETELIIANRLNFIKKNDCFNQLMLQIEEESKMINSFINKLESTKN</sequence>
<dbReference type="Proteomes" id="UP000238180">
    <property type="component" value="Unassembled WGS sequence"/>
</dbReference>
<evidence type="ECO:0000313" key="3">
    <source>
        <dbReference type="Proteomes" id="UP000288951"/>
    </source>
</evidence>
<reference evidence="2" key="1">
    <citation type="submission" date="2018-02" db="EMBL/GenBank/DDBJ databases">
        <authorList>
            <person name="Cohen D.B."/>
            <person name="Kent A.D."/>
        </authorList>
    </citation>
    <scope>NUCLEOTIDE SEQUENCE [LARGE SCALE GENOMIC DNA]</scope>
    <source>
        <strain evidence="2">CIP109753</strain>
    </source>
</reference>
<gene>
    <name evidence="1" type="ORF">EH230_09340</name>
    <name evidence="2" type="ORF">FLACOL_00147</name>
</gene>
<dbReference type="AlphaFoldDB" id="A0A2N9P768"/>
<dbReference type="Pfam" id="PF05635">
    <property type="entry name" value="23S_rRNA_IVP"/>
    <property type="match status" value="1"/>
</dbReference>
<dbReference type="Gene3D" id="1.20.1440.60">
    <property type="entry name" value="23S rRNA-intervening sequence"/>
    <property type="match status" value="1"/>
</dbReference>
<dbReference type="NCBIfam" id="TIGR02436">
    <property type="entry name" value="four helix bundle protein"/>
    <property type="match status" value="1"/>
</dbReference>
<dbReference type="InterPro" id="IPR012657">
    <property type="entry name" value="23S_rRNA-intervening_sequence"/>
</dbReference>
<dbReference type="InterPro" id="IPR036583">
    <property type="entry name" value="23S_rRNA_IVS_sf"/>
</dbReference>
<dbReference type="Proteomes" id="UP000288951">
    <property type="component" value="Unassembled WGS sequence"/>
</dbReference>
<dbReference type="SUPFAM" id="SSF158446">
    <property type="entry name" value="IVS-encoded protein-like"/>
    <property type="match status" value="1"/>
</dbReference>
<name>A0A2N9P768_9FLAO</name>
<accession>A0A2N9P768</accession>
<reference evidence="1" key="2">
    <citation type="submission" date="2018-12" db="EMBL/GenBank/DDBJ databases">
        <title>Draft genome sequence of Flaovobacterium columnare ARS1 isolated from channel catfish in Alabama.</title>
        <authorList>
            <person name="Cai W."/>
            <person name="Arias C."/>
        </authorList>
    </citation>
    <scope>NUCLEOTIDE SEQUENCE [LARGE SCALE GENOMIC DNA]</scope>
    <source>
        <strain evidence="1">ARS1</strain>
    </source>
</reference>
<dbReference type="RefSeq" id="WP_105195218.1">
    <property type="nucleotide sequence ID" value="NZ_OLKH01000045.1"/>
</dbReference>
<dbReference type="NCBIfam" id="NF008911">
    <property type="entry name" value="PRK12275.1-2"/>
    <property type="match status" value="1"/>
</dbReference>
<dbReference type="EMBL" id="RQSM01000003">
    <property type="protein sequence ID" value="RVU91084.1"/>
    <property type="molecule type" value="Genomic_DNA"/>
</dbReference>
<proteinExistence type="predicted"/>
<dbReference type="OrthoDB" id="5515766at2"/>
<dbReference type="EMBL" id="OLKH01000045">
    <property type="protein sequence ID" value="SPE76169.1"/>
    <property type="molecule type" value="Genomic_DNA"/>
</dbReference>
<evidence type="ECO:0000313" key="2">
    <source>
        <dbReference type="EMBL" id="SPE76169.1"/>
    </source>
</evidence>
<evidence type="ECO:0000313" key="1">
    <source>
        <dbReference type="EMBL" id="RVU91084.1"/>
    </source>
</evidence>
<protein>
    <submittedName>
        <fullName evidence="1">Four helix bundle protein</fullName>
    </submittedName>
</protein>
<dbReference type="PANTHER" id="PTHR38471:SF2">
    <property type="entry name" value="FOUR HELIX BUNDLE PROTEIN"/>
    <property type="match status" value="1"/>
</dbReference>
<keyword evidence="3" id="KW-1185">Reference proteome</keyword>
<dbReference type="CDD" id="cd16377">
    <property type="entry name" value="23S_rRNA_IVP_like"/>
    <property type="match status" value="1"/>
</dbReference>
<organism evidence="2">
    <name type="scientific">Flavobacterium columnare</name>
    <dbReference type="NCBI Taxonomy" id="996"/>
    <lineage>
        <taxon>Bacteria</taxon>
        <taxon>Pseudomonadati</taxon>
        <taxon>Bacteroidota</taxon>
        <taxon>Flavobacteriia</taxon>
        <taxon>Flavobacteriales</taxon>
        <taxon>Flavobacteriaceae</taxon>
        <taxon>Flavobacterium</taxon>
    </lineage>
</organism>
<dbReference type="PANTHER" id="PTHR38471">
    <property type="entry name" value="FOUR HELIX BUNDLE PROTEIN"/>
    <property type="match status" value="1"/>
</dbReference>